<dbReference type="EMBL" id="VDUZ01000003">
    <property type="protein sequence ID" value="TXL81575.1"/>
    <property type="molecule type" value="Genomic_DNA"/>
</dbReference>
<evidence type="ECO:0000259" key="10">
    <source>
        <dbReference type="PROSITE" id="PS50850"/>
    </source>
</evidence>
<evidence type="ECO:0000256" key="4">
    <source>
        <dbReference type="ARBA" id="ARBA00022475"/>
    </source>
</evidence>
<evidence type="ECO:0000256" key="8">
    <source>
        <dbReference type="RuleBase" id="RU365088"/>
    </source>
</evidence>
<dbReference type="InterPro" id="IPR004812">
    <property type="entry name" value="Efflux_drug-R_Bcr/CmlA"/>
</dbReference>
<dbReference type="PANTHER" id="PTHR23501:SF169">
    <property type="entry name" value="SLR0616 PROTEIN"/>
    <property type="match status" value="1"/>
</dbReference>
<dbReference type="Proteomes" id="UP000321638">
    <property type="component" value="Unassembled WGS sequence"/>
</dbReference>
<keyword evidence="3 8" id="KW-0813">Transport</keyword>
<evidence type="ECO:0000256" key="6">
    <source>
        <dbReference type="ARBA" id="ARBA00022989"/>
    </source>
</evidence>
<keyword evidence="6 8" id="KW-1133">Transmembrane helix</keyword>
<keyword evidence="8" id="KW-0997">Cell inner membrane</keyword>
<feature type="transmembrane region" description="Helical" evidence="8">
    <location>
        <begin position="269"/>
        <end position="292"/>
    </location>
</feature>
<comment type="subcellular location">
    <subcellularLocation>
        <location evidence="8">Cell inner membrane</location>
        <topology evidence="8">Multi-pass membrane protein</topology>
    </subcellularLocation>
    <subcellularLocation>
        <location evidence="1">Cell membrane</location>
        <topology evidence="1">Multi-pass membrane protein</topology>
    </subcellularLocation>
</comment>
<comment type="caution">
    <text evidence="11">The sequence shown here is derived from an EMBL/GenBank/DDBJ whole genome shotgun (WGS) entry which is preliminary data.</text>
</comment>
<feature type="transmembrane region" description="Helical" evidence="8">
    <location>
        <begin position="333"/>
        <end position="351"/>
    </location>
</feature>
<dbReference type="GO" id="GO:0042910">
    <property type="term" value="F:xenobiotic transmembrane transporter activity"/>
    <property type="evidence" value="ECO:0007669"/>
    <property type="project" value="InterPro"/>
</dbReference>
<dbReference type="Gene3D" id="1.20.1720.10">
    <property type="entry name" value="Multidrug resistance protein D"/>
    <property type="match status" value="1"/>
</dbReference>
<proteinExistence type="inferred from homology"/>
<gene>
    <name evidence="11" type="ORF">FHP25_03345</name>
</gene>
<feature type="transmembrane region" description="Helical" evidence="8">
    <location>
        <begin position="98"/>
        <end position="118"/>
    </location>
</feature>
<feature type="transmembrane region" description="Helical" evidence="8">
    <location>
        <begin position="357"/>
        <end position="380"/>
    </location>
</feature>
<sequence length="447" mass="46670">MCAAPATWWQATSTTSSHRRSCASSKACRPDRRRARPSRPSRPEMAPGPEQPPEAIAAGAARPSLAILAAIAASGTLSMHIFVPALPAVARQFDVHPATAQLTLTLYLIGIAAGQLLYGPLSDRFGRRPVLIVALAIFLIGTLLAGIAPRIEWLITARVLQALGACGGLVLGRAMVRDGVPPDQAARQIAFLVMAMTITPALAPLVGGTITDWFGWRAIFAFLGMAGLAVLVLTVTALPETNRQRVTLSNPAAMVGVYGRLLALRQFRLLAVGGACMSTSMYAFFAASPFLFIEVLHRPTSEIGWYYIAMMLCVMLGSWIASRVTVGARAGMILPVAAALGSTGAAALLVIDLAGWLSVVSVMAAMCVFALGVGLASPVATARAIGVDPRAIGAASGLYGFLQMGFGALSTLLVGIWHADSARPAACILLAASLVSQLAFSVAQRRT</sequence>
<feature type="region of interest" description="Disordered" evidence="9">
    <location>
        <begin position="14"/>
        <end position="55"/>
    </location>
</feature>
<evidence type="ECO:0000313" key="12">
    <source>
        <dbReference type="Proteomes" id="UP000321638"/>
    </source>
</evidence>
<dbReference type="SUPFAM" id="SSF103473">
    <property type="entry name" value="MFS general substrate transporter"/>
    <property type="match status" value="1"/>
</dbReference>
<dbReference type="OrthoDB" id="9800416at2"/>
<evidence type="ECO:0000256" key="2">
    <source>
        <dbReference type="ARBA" id="ARBA00006236"/>
    </source>
</evidence>
<accession>A0A5C8PU92</accession>
<dbReference type="GO" id="GO:0005886">
    <property type="term" value="C:plasma membrane"/>
    <property type="evidence" value="ECO:0007669"/>
    <property type="project" value="UniProtKB-SubCell"/>
</dbReference>
<dbReference type="InterPro" id="IPR020846">
    <property type="entry name" value="MFS_dom"/>
</dbReference>
<evidence type="ECO:0000256" key="9">
    <source>
        <dbReference type="SAM" id="MobiDB-lite"/>
    </source>
</evidence>
<keyword evidence="7 8" id="KW-0472">Membrane</keyword>
<evidence type="ECO:0000256" key="5">
    <source>
        <dbReference type="ARBA" id="ARBA00022692"/>
    </source>
</evidence>
<feature type="transmembrane region" description="Helical" evidence="8">
    <location>
        <begin position="188"/>
        <end position="206"/>
    </location>
</feature>
<feature type="transmembrane region" description="Helical" evidence="8">
    <location>
        <begin position="304"/>
        <end position="321"/>
    </location>
</feature>
<reference evidence="11 12" key="1">
    <citation type="submission" date="2019-06" db="EMBL/GenBank/DDBJ databases">
        <title>New taxonomy in bacterial strain CC-CFT640, isolated from vineyard.</title>
        <authorList>
            <person name="Lin S.-Y."/>
            <person name="Tsai C.-F."/>
            <person name="Young C.-C."/>
        </authorList>
    </citation>
    <scope>NUCLEOTIDE SEQUENCE [LARGE SCALE GENOMIC DNA]</scope>
    <source>
        <strain evidence="11 12">CC-CFT640</strain>
    </source>
</reference>
<dbReference type="InterPro" id="IPR011701">
    <property type="entry name" value="MFS"/>
</dbReference>
<evidence type="ECO:0000256" key="1">
    <source>
        <dbReference type="ARBA" id="ARBA00004651"/>
    </source>
</evidence>
<evidence type="ECO:0000256" key="3">
    <source>
        <dbReference type="ARBA" id="ARBA00022448"/>
    </source>
</evidence>
<keyword evidence="5 8" id="KW-0812">Transmembrane</keyword>
<dbReference type="InterPro" id="IPR036259">
    <property type="entry name" value="MFS_trans_sf"/>
</dbReference>
<comment type="similarity">
    <text evidence="2 8">Belongs to the major facilitator superfamily. Bcr/CmlA family.</text>
</comment>
<dbReference type="PANTHER" id="PTHR23501">
    <property type="entry name" value="MAJOR FACILITATOR SUPERFAMILY"/>
    <property type="match status" value="1"/>
</dbReference>
<dbReference type="NCBIfam" id="TIGR00710">
    <property type="entry name" value="efflux_Bcr_CflA"/>
    <property type="match status" value="1"/>
</dbReference>
<keyword evidence="12" id="KW-1185">Reference proteome</keyword>
<evidence type="ECO:0000313" key="11">
    <source>
        <dbReference type="EMBL" id="TXL81575.1"/>
    </source>
</evidence>
<dbReference type="Pfam" id="PF07690">
    <property type="entry name" value="MFS_1"/>
    <property type="match status" value="1"/>
</dbReference>
<feature type="transmembrane region" description="Helical" evidence="8">
    <location>
        <begin position="392"/>
        <end position="417"/>
    </location>
</feature>
<organism evidence="11 12">
    <name type="scientific">Vineibacter terrae</name>
    <dbReference type="NCBI Taxonomy" id="2586908"/>
    <lineage>
        <taxon>Bacteria</taxon>
        <taxon>Pseudomonadati</taxon>
        <taxon>Pseudomonadota</taxon>
        <taxon>Alphaproteobacteria</taxon>
        <taxon>Hyphomicrobiales</taxon>
        <taxon>Vineibacter</taxon>
    </lineage>
</organism>
<dbReference type="GO" id="GO:1990961">
    <property type="term" value="P:xenobiotic detoxification by transmembrane export across the plasma membrane"/>
    <property type="evidence" value="ECO:0007669"/>
    <property type="project" value="InterPro"/>
</dbReference>
<feature type="transmembrane region" description="Helical" evidence="8">
    <location>
        <begin position="423"/>
        <end position="443"/>
    </location>
</feature>
<keyword evidence="4" id="KW-1003">Cell membrane</keyword>
<dbReference type="PROSITE" id="PS50850">
    <property type="entry name" value="MFS"/>
    <property type="match status" value="1"/>
</dbReference>
<dbReference type="AlphaFoldDB" id="A0A5C8PU92"/>
<feature type="transmembrane region" description="Helical" evidence="8">
    <location>
        <begin position="130"/>
        <end position="149"/>
    </location>
</feature>
<feature type="transmembrane region" description="Helical" evidence="8">
    <location>
        <begin position="65"/>
        <end position="86"/>
    </location>
</feature>
<dbReference type="CDD" id="cd17320">
    <property type="entry name" value="MFS_MdfA_MDR_like"/>
    <property type="match status" value="1"/>
</dbReference>
<feature type="transmembrane region" description="Helical" evidence="8">
    <location>
        <begin position="218"/>
        <end position="238"/>
    </location>
</feature>
<feature type="transmembrane region" description="Helical" evidence="8">
    <location>
        <begin position="155"/>
        <end position="176"/>
    </location>
</feature>
<protein>
    <recommendedName>
        <fullName evidence="8">Bcr/CflA family efflux transporter</fullName>
    </recommendedName>
</protein>
<evidence type="ECO:0000256" key="7">
    <source>
        <dbReference type="ARBA" id="ARBA00023136"/>
    </source>
</evidence>
<feature type="domain" description="Major facilitator superfamily (MFS) profile" evidence="10">
    <location>
        <begin position="64"/>
        <end position="447"/>
    </location>
</feature>
<name>A0A5C8PU92_9HYPH</name>